<feature type="domain" description="Gcp-like" evidence="2">
    <location>
        <begin position="54"/>
        <end position="303"/>
    </location>
</feature>
<dbReference type="AlphaFoldDB" id="A0A4Z0D572"/>
<evidence type="ECO:0000313" key="3">
    <source>
        <dbReference type="EMBL" id="TFZ39754.1"/>
    </source>
</evidence>
<keyword evidence="1" id="KW-0408">Iron</keyword>
<protein>
    <recommendedName>
        <fullName evidence="2">Gcp-like domain-containing protein</fullName>
    </recommendedName>
</protein>
<dbReference type="Pfam" id="PF00814">
    <property type="entry name" value="TsaD"/>
    <property type="match status" value="1"/>
</dbReference>
<gene>
    <name evidence="3" type="ORF">E4100_06900</name>
</gene>
<dbReference type="InterPro" id="IPR043129">
    <property type="entry name" value="ATPase_NBD"/>
</dbReference>
<evidence type="ECO:0000259" key="2">
    <source>
        <dbReference type="Pfam" id="PF00814"/>
    </source>
</evidence>
<dbReference type="Proteomes" id="UP000298381">
    <property type="component" value="Unassembled WGS sequence"/>
</dbReference>
<dbReference type="InterPro" id="IPR000905">
    <property type="entry name" value="Gcp-like_dom"/>
</dbReference>
<comment type="caution">
    <text evidence="3">The sequence shown here is derived from an EMBL/GenBank/DDBJ whole genome shotgun (WGS) entry which is preliminary data.</text>
</comment>
<organism evidence="3 4">
    <name type="scientific">Soehngenia longivitae</name>
    <dbReference type="NCBI Taxonomy" id="2562294"/>
    <lineage>
        <taxon>Bacteria</taxon>
        <taxon>Bacillati</taxon>
        <taxon>Bacillota</taxon>
        <taxon>Tissierellia</taxon>
        <taxon>Tissierellales</taxon>
        <taxon>Tissierellaceae</taxon>
        <taxon>Soehngenia</taxon>
    </lineage>
</organism>
<dbReference type="EMBL" id="SRIB01000009">
    <property type="protein sequence ID" value="TFZ39754.1"/>
    <property type="molecule type" value="Genomic_DNA"/>
</dbReference>
<evidence type="ECO:0000313" key="4">
    <source>
        <dbReference type="Proteomes" id="UP000298381"/>
    </source>
</evidence>
<dbReference type="RefSeq" id="WP_135271306.1">
    <property type="nucleotide sequence ID" value="NZ_SRIB01000009.1"/>
</dbReference>
<dbReference type="PANTHER" id="PTHR11735">
    <property type="entry name" value="TRNA N6-ADENOSINE THREONYLCARBAMOYLTRANSFERASE"/>
    <property type="match status" value="1"/>
</dbReference>
<sequence>MNDLYLGIDTSNYTSSIAVINDDGTILEDRRIILDVPYGKKGLRQQEAVFQHVKNIPLLFEKTDFDINKVNAIAVSIKPRQLPNSYMPVFNVGLSYAKVISHLNDIPIKLFSHQEGHIASLIYTNDVFEDVFIALHLSGGTTEVVLVNNAGNFYTTILGGTEDISIGQLIDRIGVYAGISFPCGRRMEEISRNGKILNIDLPKPQASIWVNLSGLENFYKKLIDSNKYKTEDIFYTLFFNIALFIDRLIREAISIHHISSVLIVGGVISNNIIKNYLSNSFYEAKIYFPEKNLSSDNAVGIAYLGKYKLGWED</sequence>
<reference evidence="3 4" key="1">
    <citation type="submission" date="2019-03" db="EMBL/GenBank/DDBJ databases">
        <title>Draft genome sequence data and analysis of a Fermenting Bacterium, Soehngenia longevitae strain 1933PT, isolated from petroleum reservoir in Azerbaijan.</title>
        <authorList>
            <person name="Grouzdev D.S."/>
            <person name="Bidzhieva S.K."/>
            <person name="Sokolova D.S."/>
            <person name="Tourova T.P."/>
            <person name="Poltaraus A.B."/>
            <person name="Nazina T.N."/>
        </authorList>
    </citation>
    <scope>NUCLEOTIDE SEQUENCE [LARGE SCALE GENOMIC DNA]</scope>
    <source>
        <strain evidence="3 4">1933P</strain>
    </source>
</reference>
<dbReference type="OrthoDB" id="1675500at2"/>
<evidence type="ECO:0000256" key="1">
    <source>
        <dbReference type="ARBA" id="ARBA00023004"/>
    </source>
</evidence>
<accession>A0A4Z0D572</accession>
<dbReference type="PANTHER" id="PTHR11735:SF6">
    <property type="entry name" value="TRNA N6-ADENOSINE THREONYLCARBAMOYLTRANSFERASE, MITOCHONDRIAL"/>
    <property type="match status" value="1"/>
</dbReference>
<keyword evidence="4" id="KW-1185">Reference proteome</keyword>
<dbReference type="Gene3D" id="3.30.420.40">
    <property type="match status" value="2"/>
</dbReference>
<dbReference type="SUPFAM" id="SSF53067">
    <property type="entry name" value="Actin-like ATPase domain"/>
    <property type="match status" value="1"/>
</dbReference>
<name>A0A4Z0D572_9FIRM</name>
<proteinExistence type="predicted"/>